<evidence type="ECO:0000256" key="5">
    <source>
        <dbReference type="ARBA" id="ARBA00018569"/>
    </source>
</evidence>
<dbReference type="Proteomes" id="UP000095662">
    <property type="component" value="Unassembled WGS sequence"/>
</dbReference>
<evidence type="ECO:0000256" key="8">
    <source>
        <dbReference type="RuleBase" id="RU366046"/>
    </source>
</evidence>
<reference evidence="10 11" key="1">
    <citation type="submission" date="2015-09" db="EMBL/GenBank/DDBJ databases">
        <authorList>
            <consortium name="Pathogen Informatics"/>
        </authorList>
    </citation>
    <scope>NUCLEOTIDE SEQUENCE [LARGE SCALE GENOMIC DNA]</scope>
    <source>
        <strain evidence="10 11">2789STDY5834928</strain>
    </source>
</reference>
<protein>
    <recommendedName>
        <fullName evidence="5 8">UDP-glucose 4-epimerase</fullName>
        <ecNumber evidence="4 8">5.1.3.2</ecNumber>
    </recommendedName>
</protein>
<proteinExistence type="inferred from homology"/>
<comment type="cofactor">
    <cofactor evidence="2 8">
        <name>NAD(+)</name>
        <dbReference type="ChEBI" id="CHEBI:57540"/>
    </cofactor>
</comment>
<dbReference type="AlphaFoldDB" id="A0A174Z0M0"/>
<evidence type="ECO:0000313" key="10">
    <source>
        <dbReference type="EMBL" id="CUQ80953.1"/>
    </source>
</evidence>
<evidence type="ECO:0000256" key="7">
    <source>
        <dbReference type="ARBA" id="ARBA00023235"/>
    </source>
</evidence>
<evidence type="ECO:0000259" key="9">
    <source>
        <dbReference type="Pfam" id="PF16363"/>
    </source>
</evidence>
<dbReference type="Gene3D" id="3.90.25.10">
    <property type="entry name" value="UDP-galactose 4-epimerase, domain 1"/>
    <property type="match status" value="1"/>
</dbReference>
<evidence type="ECO:0000313" key="11">
    <source>
        <dbReference type="Proteomes" id="UP000095662"/>
    </source>
</evidence>
<name>A0A174Z0M0_9FIRM</name>
<comment type="pathway">
    <text evidence="8">Carbohydrate metabolism; galactose metabolism.</text>
</comment>
<evidence type="ECO:0000256" key="2">
    <source>
        <dbReference type="ARBA" id="ARBA00001911"/>
    </source>
</evidence>
<comment type="similarity">
    <text evidence="3 8">Belongs to the NAD(P)-dependent epimerase/dehydratase family.</text>
</comment>
<comment type="subunit">
    <text evidence="8">Homodimer.</text>
</comment>
<dbReference type="GO" id="GO:0005829">
    <property type="term" value="C:cytosol"/>
    <property type="evidence" value="ECO:0007669"/>
    <property type="project" value="TreeGrafter"/>
</dbReference>
<evidence type="ECO:0000256" key="3">
    <source>
        <dbReference type="ARBA" id="ARBA00007637"/>
    </source>
</evidence>
<evidence type="ECO:0000256" key="4">
    <source>
        <dbReference type="ARBA" id="ARBA00013189"/>
    </source>
</evidence>
<dbReference type="GO" id="GO:0006012">
    <property type="term" value="P:galactose metabolic process"/>
    <property type="evidence" value="ECO:0007669"/>
    <property type="project" value="UniProtKB-UniPathway"/>
</dbReference>
<dbReference type="InterPro" id="IPR036291">
    <property type="entry name" value="NAD(P)-bd_dom_sf"/>
</dbReference>
<sequence length="332" mass="36601">MAVLVTGGAGYIGSHTCVELLNAGEDIIVIDNFYNSKPKAIEAIKEITGRDFRFYENDCCDREALDRIFRENFITEVIHFAGYKAVGESCVKPIMYYENNINSTLALIETMQKYGCKKLVFSSSATVYGIPDKVPVTEDFPLSAINPYGSTKLMIENMCRELYASDDQWSIILLRYFNPIGAHESGKLGEDPNGIPNNLMPLILRTASGKMATLSVFGNDYPTPDGTCVRDYIHVVDLALGHVAAIKAARAHTGCPAYNLGTGKGYSVLDIINAFEKVNKVKVPYVITGRRPGDAAACYSNPSLAKKKLGWTAKRGLEKMCRDSWNYIKANS</sequence>
<gene>
    <name evidence="10" type="primary">galE_1</name>
    <name evidence="10" type="ORF">ERS852540_00156</name>
</gene>
<dbReference type="CDD" id="cd05247">
    <property type="entry name" value="UDP_G4E_1_SDR_e"/>
    <property type="match status" value="1"/>
</dbReference>
<dbReference type="InterPro" id="IPR005886">
    <property type="entry name" value="UDP_G4E"/>
</dbReference>
<dbReference type="GO" id="GO:0003978">
    <property type="term" value="F:UDP-glucose 4-epimerase activity"/>
    <property type="evidence" value="ECO:0007669"/>
    <property type="project" value="UniProtKB-UniRule"/>
</dbReference>
<dbReference type="SUPFAM" id="SSF51735">
    <property type="entry name" value="NAD(P)-binding Rossmann-fold domains"/>
    <property type="match status" value="1"/>
</dbReference>
<dbReference type="STRING" id="39492.ERS852540_00156"/>
<keyword evidence="7 8" id="KW-0413">Isomerase</keyword>
<keyword evidence="8" id="KW-0119">Carbohydrate metabolism</keyword>
<dbReference type="Pfam" id="PF16363">
    <property type="entry name" value="GDP_Man_Dehyd"/>
    <property type="match status" value="1"/>
</dbReference>
<dbReference type="EC" id="5.1.3.2" evidence="4 8"/>
<organism evidence="10 11">
    <name type="scientific">[Eubacterium] siraeum</name>
    <dbReference type="NCBI Taxonomy" id="39492"/>
    <lineage>
        <taxon>Bacteria</taxon>
        <taxon>Bacillati</taxon>
        <taxon>Bacillota</taxon>
        <taxon>Clostridia</taxon>
        <taxon>Eubacteriales</taxon>
        <taxon>Oscillospiraceae</taxon>
        <taxon>Oscillospiraceae incertae sedis</taxon>
    </lineage>
</organism>
<feature type="domain" description="NAD(P)-binding" evidence="9">
    <location>
        <begin position="4"/>
        <end position="323"/>
    </location>
</feature>
<dbReference type="NCBIfam" id="NF007956">
    <property type="entry name" value="PRK10675.1"/>
    <property type="match status" value="1"/>
</dbReference>
<comment type="catalytic activity">
    <reaction evidence="1 8">
        <text>UDP-alpha-D-glucose = UDP-alpha-D-galactose</text>
        <dbReference type="Rhea" id="RHEA:22168"/>
        <dbReference type="ChEBI" id="CHEBI:58885"/>
        <dbReference type="ChEBI" id="CHEBI:66914"/>
        <dbReference type="EC" id="5.1.3.2"/>
    </reaction>
</comment>
<dbReference type="OrthoDB" id="9811743at2"/>
<dbReference type="PANTHER" id="PTHR43725:SF47">
    <property type="entry name" value="UDP-GLUCOSE 4-EPIMERASE"/>
    <property type="match status" value="1"/>
</dbReference>
<evidence type="ECO:0000256" key="6">
    <source>
        <dbReference type="ARBA" id="ARBA00023027"/>
    </source>
</evidence>
<evidence type="ECO:0000256" key="1">
    <source>
        <dbReference type="ARBA" id="ARBA00000083"/>
    </source>
</evidence>
<dbReference type="NCBIfam" id="TIGR01179">
    <property type="entry name" value="galE"/>
    <property type="match status" value="1"/>
</dbReference>
<accession>A0A174Z0M0</accession>
<dbReference type="EMBL" id="CZBY01000001">
    <property type="protein sequence ID" value="CUQ80953.1"/>
    <property type="molecule type" value="Genomic_DNA"/>
</dbReference>
<keyword evidence="6 8" id="KW-0520">NAD</keyword>
<dbReference type="InterPro" id="IPR016040">
    <property type="entry name" value="NAD(P)-bd_dom"/>
</dbReference>
<dbReference type="UniPathway" id="UPA00214"/>
<dbReference type="PANTHER" id="PTHR43725">
    <property type="entry name" value="UDP-GLUCOSE 4-EPIMERASE"/>
    <property type="match status" value="1"/>
</dbReference>
<dbReference type="Gene3D" id="3.40.50.720">
    <property type="entry name" value="NAD(P)-binding Rossmann-like Domain"/>
    <property type="match status" value="1"/>
</dbReference>